<gene>
    <name evidence="3" type="ORF">LX15_005695</name>
</gene>
<name>A0ABT1I2L6_STRSD</name>
<accession>A0ABT1I2L6</accession>
<organism evidence="3 4">
    <name type="scientific">Streptoalloteichus tenebrarius (strain ATCC 17920 / DSM 40477 / JCM 4838 / CBS 697.72 / NBRC 16177 / NCIMB 11028 / NRRL B-12390 / A12253. 1 / ISP 5477)</name>
    <name type="common">Streptomyces tenebrarius</name>
    <dbReference type="NCBI Taxonomy" id="1933"/>
    <lineage>
        <taxon>Bacteria</taxon>
        <taxon>Bacillati</taxon>
        <taxon>Actinomycetota</taxon>
        <taxon>Actinomycetes</taxon>
        <taxon>Pseudonocardiales</taxon>
        <taxon>Pseudonocardiaceae</taxon>
        <taxon>Streptoalloteichus</taxon>
    </lineage>
</organism>
<dbReference type="Pfam" id="PF02492">
    <property type="entry name" value="cobW"/>
    <property type="match status" value="1"/>
</dbReference>
<dbReference type="Proteomes" id="UP001205311">
    <property type="component" value="Unassembled WGS sequence"/>
</dbReference>
<feature type="compositionally biased region" description="Polar residues" evidence="1">
    <location>
        <begin position="497"/>
        <end position="508"/>
    </location>
</feature>
<feature type="compositionally biased region" description="Basic and acidic residues" evidence="1">
    <location>
        <begin position="478"/>
        <end position="496"/>
    </location>
</feature>
<evidence type="ECO:0000313" key="4">
    <source>
        <dbReference type="Proteomes" id="UP001205311"/>
    </source>
</evidence>
<dbReference type="SUPFAM" id="SSF90002">
    <property type="entry name" value="Hypothetical protein YjiA, C-terminal domain"/>
    <property type="match status" value="1"/>
</dbReference>
<evidence type="ECO:0000256" key="1">
    <source>
        <dbReference type="SAM" id="MobiDB-lite"/>
    </source>
</evidence>
<dbReference type="PANTHER" id="PTHR43603">
    <property type="entry name" value="COBW DOMAIN-CONTAINING PROTEIN DDB_G0274527"/>
    <property type="match status" value="1"/>
</dbReference>
<dbReference type="InterPro" id="IPR003495">
    <property type="entry name" value="CobW/HypB/UreG_nucleotide-bd"/>
</dbReference>
<dbReference type="InterPro" id="IPR011629">
    <property type="entry name" value="CobW-like_C"/>
</dbReference>
<evidence type="ECO:0000259" key="2">
    <source>
        <dbReference type="SMART" id="SM00833"/>
    </source>
</evidence>
<protein>
    <submittedName>
        <fullName evidence="3">GTPase, G3E family</fullName>
    </submittedName>
</protein>
<comment type="caution">
    <text evidence="3">The sequence shown here is derived from an EMBL/GenBank/DDBJ whole genome shotgun (WGS) entry which is preliminary data.</text>
</comment>
<sequence length="508" mass="54331">MPDERTPIVLVAGLAGPTPRTGSAADTGRLPRSGGSRRVPPDEGAGSPVEEVADAFLQLPGTAVVHHDLRRISQGVVRRRVRWGTPPAGGTRPSIRGADPANVVPHTGIPLDRWHVLELAHGCVSCTLREDLLPLTRRLCATPGVERVVLHLDPALEPEALCWALRHVVVDPGNGSVGAAGAEGAEGATVLDHARVEAVVTVVDSGTWLADATGDETLAERGLSASADDDRTVAQVCVGQVEFADALVLAGAAPDAWTGARTGAVLDRLAPTAPRTRLDRLDPAALLAEVPADARRGEVDDAHAPVLRGQPPLDSDCGVSTVVFTARRPFHPERLHDAVDVLLDGVVRARGRMWVASQPDVALWLESAGGGLRVGHAGPWLAALDRANTPDADTRDTDTRDTDTRDGNDPWVGVDPRRRAMAALRWDPYYGDRDQEIVVVAHRADPDEIEAALRHALLTDAELAEGEEVWRGWPDPFGEWHDDPCASAEPHRETDRSPSNPLRNTEEK</sequence>
<reference evidence="3 4" key="1">
    <citation type="submission" date="2022-06" db="EMBL/GenBank/DDBJ databases">
        <title>Genomic Encyclopedia of Archaeal and Bacterial Type Strains, Phase II (KMG-II): from individual species to whole genera.</title>
        <authorList>
            <person name="Goeker M."/>
        </authorList>
    </citation>
    <scope>NUCLEOTIDE SEQUENCE [LARGE SCALE GENOMIC DNA]</scope>
    <source>
        <strain evidence="3 4">DSM 40477</strain>
    </source>
</reference>
<proteinExistence type="predicted"/>
<dbReference type="Pfam" id="PF07683">
    <property type="entry name" value="CobW_C"/>
    <property type="match status" value="1"/>
</dbReference>
<feature type="region of interest" description="Disordered" evidence="1">
    <location>
        <begin position="474"/>
        <end position="508"/>
    </location>
</feature>
<feature type="compositionally biased region" description="Basic and acidic residues" evidence="1">
    <location>
        <begin position="392"/>
        <end position="408"/>
    </location>
</feature>
<keyword evidence="4" id="KW-1185">Reference proteome</keyword>
<dbReference type="NCBIfam" id="NF047431">
    <property type="entry name" value="hiber_recruit"/>
    <property type="match status" value="1"/>
</dbReference>
<dbReference type="InterPro" id="IPR051927">
    <property type="entry name" value="Zn_Chap_cDPG_Synth"/>
</dbReference>
<evidence type="ECO:0000313" key="3">
    <source>
        <dbReference type="EMBL" id="MCP2261968.1"/>
    </source>
</evidence>
<feature type="domain" description="CobW C-terminal" evidence="2">
    <location>
        <begin position="319"/>
        <end position="457"/>
    </location>
</feature>
<dbReference type="PANTHER" id="PTHR43603:SF1">
    <property type="entry name" value="ZINC-REGULATED GTPASE METALLOPROTEIN ACTIVATOR 1"/>
    <property type="match status" value="1"/>
</dbReference>
<dbReference type="InterPro" id="IPR027417">
    <property type="entry name" value="P-loop_NTPase"/>
</dbReference>
<feature type="region of interest" description="Disordered" evidence="1">
    <location>
        <begin position="12"/>
        <end position="48"/>
    </location>
</feature>
<feature type="region of interest" description="Disordered" evidence="1">
    <location>
        <begin position="387"/>
        <end position="414"/>
    </location>
</feature>
<dbReference type="Gene3D" id="3.40.50.300">
    <property type="entry name" value="P-loop containing nucleotide triphosphate hydrolases"/>
    <property type="match status" value="1"/>
</dbReference>
<dbReference type="EMBL" id="JAMTCP010000053">
    <property type="protein sequence ID" value="MCP2261968.1"/>
    <property type="molecule type" value="Genomic_DNA"/>
</dbReference>
<dbReference type="RefSeq" id="WP_372502806.1">
    <property type="nucleotide sequence ID" value="NZ_JAMTCP010000053.1"/>
</dbReference>
<dbReference type="SMART" id="SM00833">
    <property type="entry name" value="CobW_C"/>
    <property type="match status" value="1"/>
</dbReference>